<dbReference type="PANTHER" id="PTHR13994">
    <property type="entry name" value="NUDIX HYDROLASE RELATED"/>
    <property type="match status" value="1"/>
</dbReference>
<dbReference type="InterPro" id="IPR020476">
    <property type="entry name" value="Nudix_hydrolase"/>
</dbReference>
<dbReference type="GO" id="GO:0035529">
    <property type="term" value="F:NADH pyrophosphatase activity"/>
    <property type="evidence" value="ECO:0007669"/>
    <property type="project" value="TreeGrafter"/>
</dbReference>
<dbReference type="PROSITE" id="PS00893">
    <property type="entry name" value="NUDIX_BOX"/>
    <property type="match status" value="1"/>
</dbReference>
<dbReference type="GO" id="GO:0051287">
    <property type="term" value="F:NAD binding"/>
    <property type="evidence" value="ECO:0007669"/>
    <property type="project" value="TreeGrafter"/>
</dbReference>
<name>A0A381SM91_9ZZZZ</name>
<dbReference type="InterPro" id="IPR003293">
    <property type="entry name" value="Nudix_hydrolase6-like"/>
</dbReference>
<dbReference type="PANTHER" id="PTHR13994:SF13">
    <property type="entry name" value="FI03680P"/>
    <property type="match status" value="1"/>
</dbReference>
<organism evidence="3">
    <name type="scientific">marine metagenome</name>
    <dbReference type="NCBI Taxonomy" id="408172"/>
    <lineage>
        <taxon>unclassified sequences</taxon>
        <taxon>metagenomes</taxon>
        <taxon>ecological metagenomes</taxon>
    </lineage>
</organism>
<dbReference type="PRINTS" id="PR01356">
    <property type="entry name" value="GFGPROTEIN"/>
</dbReference>
<dbReference type="InterPro" id="IPR015797">
    <property type="entry name" value="NUDIX_hydrolase-like_dom_sf"/>
</dbReference>
<evidence type="ECO:0000313" key="3">
    <source>
        <dbReference type="EMBL" id="SVA05160.1"/>
    </source>
</evidence>
<proteinExistence type="predicted"/>
<gene>
    <name evidence="3" type="ORF">METZ01_LOCUS58014</name>
</gene>
<dbReference type="Gene3D" id="3.90.79.10">
    <property type="entry name" value="Nucleoside Triphosphate Pyrophosphohydrolase"/>
    <property type="match status" value="1"/>
</dbReference>
<dbReference type="AlphaFoldDB" id="A0A381SM91"/>
<protein>
    <recommendedName>
        <fullName evidence="2">Nudix hydrolase domain-containing protein</fullName>
    </recommendedName>
</protein>
<dbReference type="Pfam" id="PF18290">
    <property type="entry name" value="Nudix_hydro"/>
    <property type="match status" value="1"/>
</dbReference>
<dbReference type="EMBL" id="UINC01003307">
    <property type="protein sequence ID" value="SVA05160.1"/>
    <property type="molecule type" value="Genomic_DNA"/>
</dbReference>
<dbReference type="Gene3D" id="3.40.630.30">
    <property type="match status" value="1"/>
</dbReference>
<feature type="domain" description="Nudix hydrolase" evidence="2">
    <location>
        <begin position="94"/>
        <end position="226"/>
    </location>
</feature>
<evidence type="ECO:0000259" key="2">
    <source>
        <dbReference type="PROSITE" id="PS51462"/>
    </source>
</evidence>
<reference evidence="3" key="1">
    <citation type="submission" date="2018-05" db="EMBL/GenBank/DDBJ databases">
        <authorList>
            <person name="Lanie J.A."/>
            <person name="Ng W.-L."/>
            <person name="Kazmierczak K.M."/>
            <person name="Andrzejewski T.M."/>
            <person name="Davidsen T.M."/>
            <person name="Wayne K.J."/>
            <person name="Tettelin H."/>
            <person name="Glass J.I."/>
            <person name="Rusch D."/>
            <person name="Podicherti R."/>
            <person name="Tsui H.-C.T."/>
            <person name="Winkler M.E."/>
        </authorList>
    </citation>
    <scope>NUCLEOTIDE SEQUENCE</scope>
</reference>
<accession>A0A381SM91</accession>
<dbReference type="InterPro" id="IPR000086">
    <property type="entry name" value="NUDIX_hydrolase_dom"/>
</dbReference>
<keyword evidence="1" id="KW-0378">Hydrolase</keyword>
<dbReference type="Pfam" id="PF00293">
    <property type="entry name" value="NUDIX"/>
    <property type="match status" value="1"/>
</dbReference>
<sequence length="251" mass="28369">MSDLVWSVNPFGGAVIDPDSVSSLVSEFETGLMKAIQTWRTEDIKVAWLEIPKLAFKAIPRASDEGFLFHHATEQYAMMTLQVEGNAFVPPYATHYIGIGGVVINKDNELLVVSERYRASGRGPGYKLPGGALQPGEHLAEAAVREVYEETGISTTFQALTFFRHWHEYRYGKSDIYFVARLSPLDNEITMQEEEIAECIWMPVDQFLNEESVHLFNKTIVRSATENEGLKVTSIDGYEPAEKFEFFMQNL</sequence>
<dbReference type="PROSITE" id="PS51462">
    <property type="entry name" value="NUDIX"/>
    <property type="match status" value="1"/>
</dbReference>
<dbReference type="InterPro" id="IPR020084">
    <property type="entry name" value="NUDIX_hydrolase_CS"/>
</dbReference>
<evidence type="ECO:0000256" key="1">
    <source>
        <dbReference type="ARBA" id="ARBA00022801"/>
    </source>
</evidence>
<dbReference type="InterPro" id="IPR040618">
    <property type="entry name" value="Pre-Nudix"/>
</dbReference>
<dbReference type="SUPFAM" id="SSF55811">
    <property type="entry name" value="Nudix"/>
    <property type="match status" value="1"/>
</dbReference>
<dbReference type="PRINTS" id="PR00502">
    <property type="entry name" value="NUDIXFAMILY"/>
</dbReference>
<dbReference type="GO" id="GO:0047631">
    <property type="term" value="F:ADP-ribose diphosphatase activity"/>
    <property type="evidence" value="ECO:0007669"/>
    <property type="project" value="TreeGrafter"/>
</dbReference>
<dbReference type="CDD" id="cd04670">
    <property type="entry name" value="NUDIX_ASFGF2_Nudt6"/>
    <property type="match status" value="1"/>
</dbReference>